<feature type="transmembrane region" description="Helical" evidence="1">
    <location>
        <begin position="50"/>
        <end position="70"/>
    </location>
</feature>
<evidence type="ECO:0000313" key="3">
    <source>
        <dbReference type="Proteomes" id="UP000198538"/>
    </source>
</evidence>
<feature type="transmembrane region" description="Helical" evidence="1">
    <location>
        <begin position="202"/>
        <end position="225"/>
    </location>
</feature>
<dbReference type="EMBL" id="FMVM01000011">
    <property type="protein sequence ID" value="SCY87818.1"/>
    <property type="molecule type" value="Genomic_DNA"/>
</dbReference>
<organism evidence="2 3">
    <name type="scientific">Paenibacillus polysaccharolyticus</name>
    <dbReference type="NCBI Taxonomy" id="582692"/>
    <lineage>
        <taxon>Bacteria</taxon>
        <taxon>Bacillati</taxon>
        <taxon>Bacillota</taxon>
        <taxon>Bacilli</taxon>
        <taxon>Bacillales</taxon>
        <taxon>Paenibacillaceae</taxon>
        <taxon>Paenibacillus</taxon>
    </lineage>
</organism>
<name>A0A1G5JJC7_9BACL</name>
<protein>
    <submittedName>
        <fullName evidence="2">Putative peptide transport system permease protein</fullName>
    </submittedName>
</protein>
<proteinExistence type="predicted"/>
<evidence type="ECO:0000313" key="2">
    <source>
        <dbReference type="EMBL" id="SCY87818.1"/>
    </source>
</evidence>
<feature type="transmembrane region" description="Helical" evidence="1">
    <location>
        <begin position="160"/>
        <end position="182"/>
    </location>
</feature>
<feature type="transmembrane region" description="Helical" evidence="1">
    <location>
        <begin position="124"/>
        <end position="148"/>
    </location>
</feature>
<feature type="transmembrane region" description="Helical" evidence="1">
    <location>
        <begin position="12"/>
        <end position="30"/>
    </location>
</feature>
<keyword evidence="1" id="KW-0812">Transmembrane</keyword>
<feature type="transmembrane region" description="Helical" evidence="1">
    <location>
        <begin position="91"/>
        <end position="118"/>
    </location>
</feature>
<keyword evidence="1" id="KW-0472">Membrane</keyword>
<reference evidence="3" key="1">
    <citation type="submission" date="2016-10" db="EMBL/GenBank/DDBJ databases">
        <authorList>
            <person name="Varghese N."/>
            <person name="Submissions S."/>
        </authorList>
    </citation>
    <scope>NUCLEOTIDE SEQUENCE [LARGE SCALE GENOMIC DNA]</scope>
    <source>
        <strain evidence="3">BL9</strain>
    </source>
</reference>
<sequence>MIEFAKSLFNKVFMFLALIFVLSFLIGWFLPIGLDKVTSLSYREYLFSTYTVFTQFGFLMFSFIIAFFVNKEYSNKTILFYRLLSYDSLKFFLNKFAVLFIESLILITIFLSVVSMVYQDFSLFLLMVFLLTSVVTQYILIIGTISLLSSNILMSIGLSIVYWILSVVLVASSDKLTYVAVFDASNYLYRHINQVFAQGNNFISLSNVLTVIVYNLILFLVSVLIGKLMNKRWLKLGID</sequence>
<keyword evidence="1" id="KW-1133">Transmembrane helix</keyword>
<keyword evidence="3" id="KW-1185">Reference proteome</keyword>
<gene>
    <name evidence="2" type="ORF">SAMN05720606_11160</name>
</gene>
<evidence type="ECO:0000256" key="1">
    <source>
        <dbReference type="SAM" id="Phobius"/>
    </source>
</evidence>
<dbReference type="STRING" id="582692.SAMN05720606_11160"/>
<dbReference type="AlphaFoldDB" id="A0A1G5JJC7"/>
<accession>A0A1G5JJC7</accession>
<dbReference type="Proteomes" id="UP000198538">
    <property type="component" value="Unassembled WGS sequence"/>
</dbReference>